<dbReference type="Proteomes" id="UP001206128">
    <property type="component" value="Unassembled WGS sequence"/>
</dbReference>
<reference evidence="2" key="1">
    <citation type="submission" date="2022-06" db="EMBL/GenBank/DDBJ databases">
        <title>Genomic Encyclopedia of Archaeal and Bacterial Type Strains, Phase II (KMG-II): from individual species to whole genera.</title>
        <authorList>
            <person name="Goeker M."/>
        </authorList>
    </citation>
    <scope>NUCLEOTIDE SEQUENCE</scope>
    <source>
        <strain evidence="2">DSM 43935</strain>
    </source>
</reference>
<feature type="compositionally biased region" description="Basic residues" evidence="1">
    <location>
        <begin position="11"/>
        <end position="20"/>
    </location>
</feature>
<evidence type="ECO:0000313" key="3">
    <source>
        <dbReference type="Proteomes" id="UP001206128"/>
    </source>
</evidence>
<feature type="region of interest" description="Disordered" evidence="1">
    <location>
        <begin position="1"/>
        <end position="20"/>
    </location>
</feature>
<accession>A0AAE3GB69</accession>
<dbReference type="AlphaFoldDB" id="A0AAE3GB69"/>
<evidence type="ECO:0000313" key="2">
    <source>
        <dbReference type="EMBL" id="MCP2164920.1"/>
    </source>
</evidence>
<gene>
    <name evidence="2" type="ORF">LX83_001769</name>
</gene>
<dbReference type="EMBL" id="JAMTCK010000004">
    <property type="protein sequence ID" value="MCP2164920.1"/>
    <property type="molecule type" value="Genomic_DNA"/>
</dbReference>
<evidence type="ECO:0000256" key="1">
    <source>
        <dbReference type="SAM" id="MobiDB-lite"/>
    </source>
</evidence>
<dbReference type="RefSeq" id="WP_253769231.1">
    <property type="nucleotide sequence ID" value="NZ_JAMTCK010000004.1"/>
</dbReference>
<keyword evidence="3" id="KW-1185">Reference proteome</keyword>
<organism evidence="2 3">
    <name type="scientific">Goodfellowiella coeruleoviolacea</name>
    <dbReference type="NCBI Taxonomy" id="334858"/>
    <lineage>
        <taxon>Bacteria</taxon>
        <taxon>Bacillati</taxon>
        <taxon>Actinomycetota</taxon>
        <taxon>Actinomycetes</taxon>
        <taxon>Pseudonocardiales</taxon>
        <taxon>Pseudonocardiaceae</taxon>
        <taxon>Goodfellowiella</taxon>
    </lineage>
</organism>
<comment type="caution">
    <text evidence="2">The sequence shown here is derived from an EMBL/GenBank/DDBJ whole genome shotgun (WGS) entry which is preliminary data.</text>
</comment>
<sequence length="99" mass="10844">MARLGEPRIVTRPRSHGRARYRVDGTGNRVLVLPMRCPSGRHVLPTTGYRTTSRDGVLHVECTACATASSPDHAWRLDLAGELPPTAEFDAEPYASPHP</sequence>
<proteinExistence type="predicted"/>
<protein>
    <submittedName>
        <fullName evidence="2">Uncharacterized protein</fullName>
    </submittedName>
</protein>
<name>A0AAE3GB69_9PSEU</name>